<dbReference type="Proteomes" id="UP001201163">
    <property type="component" value="Unassembled WGS sequence"/>
</dbReference>
<dbReference type="AlphaFoldDB" id="A0AAD4L631"/>
<evidence type="ECO:0000313" key="2">
    <source>
        <dbReference type="Proteomes" id="UP001201163"/>
    </source>
</evidence>
<reference evidence="1" key="1">
    <citation type="submission" date="2022-01" db="EMBL/GenBank/DDBJ databases">
        <title>Comparative genomics reveals a dynamic genome evolution in the ectomycorrhizal milk-cap (Lactarius) mushrooms.</title>
        <authorList>
            <consortium name="DOE Joint Genome Institute"/>
            <person name="Lebreton A."/>
            <person name="Tang N."/>
            <person name="Kuo A."/>
            <person name="LaButti K."/>
            <person name="Drula E."/>
            <person name="Barry K."/>
            <person name="Clum A."/>
            <person name="Lipzen A."/>
            <person name="Mousain D."/>
            <person name="Ng V."/>
            <person name="Wang R."/>
            <person name="Wang X."/>
            <person name="Dai Y."/>
            <person name="Henrissat B."/>
            <person name="Grigoriev I.V."/>
            <person name="Guerin-Laguette A."/>
            <person name="Yu F."/>
            <person name="Martin F.M."/>
        </authorList>
    </citation>
    <scope>NUCLEOTIDE SEQUENCE</scope>
    <source>
        <strain evidence="1">QP</strain>
    </source>
</reference>
<evidence type="ECO:0000313" key="1">
    <source>
        <dbReference type="EMBL" id="KAH8979639.1"/>
    </source>
</evidence>
<comment type="caution">
    <text evidence="1">The sequence shown here is derived from an EMBL/GenBank/DDBJ whole genome shotgun (WGS) entry which is preliminary data.</text>
</comment>
<gene>
    <name evidence="1" type="ORF">EDB92DRAFT_1820889</name>
</gene>
<organism evidence="1 2">
    <name type="scientific">Lactarius akahatsu</name>
    <dbReference type="NCBI Taxonomy" id="416441"/>
    <lineage>
        <taxon>Eukaryota</taxon>
        <taxon>Fungi</taxon>
        <taxon>Dikarya</taxon>
        <taxon>Basidiomycota</taxon>
        <taxon>Agaricomycotina</taxon>
        <taxon>Agaricomycetes</taxon>
        <taxon>Russulales</taxon>
        <taxon>Russulaceae</taxon>
        <taxon>Lactarius</taxon>
    </lineage>
</organism>
<keyword evidence="2" id="KW-1185">Reference proteome</keyword>
<accession>A0AAD4L631</accession>
<protein>
    <submittedName>
        <fullName evidence="1">Uncharacterized protein</fullName>
    </submittedName>
</protein>
<proteinExistence type="predicted"/>
<name>A0AAD4L631_9AGAM</name>
<dbReference type="EMBL" id="JAKELL010000160">
    <property type="protein sequence ID" value="KAH8979639.1"/>
    <property type="molecule type" value="Genomic_DNA"/>
</dbReference>
<sequence>MPTPPSNVHQQQVCPLAHSRGNLFFWHMHHGAMLFSENPKPQTKLPVWVWFKLSLDQLEPNFPNTIIEGTAISISISEHTSREAGRMEQRLHTLTQALGSVQGKRAHCKFQLEMANVWDRVMEVQEGWMGKFSPTLHQGIVVEKGV</sequence>